<evidence type="ECO:0000313" key="6">
    <source>
        <dbReference type="EMBL" id="KIM80112.1"/>
    </source>
</evidence>
<dbReference type="Gene3D" id="3.40.50.150">
    <property type="entry name" value="Vaccinia Virus protein VP39"/>
    <property type="match status" value="1"/>
</dbReference>
<keyword evidence="3" id="KW-0949">S-adenosyl-L-methionine</keyword>
<dbReference type="PANTHER" id="PTHR43712">
    <property type="entry name" value="PUTATIVE (AFU_ORTHOLOGUE AFUA_4G14580)-RELATED"/>
    <property type="match status" value="1"/>
</dbReference>
<dbReference type="InterPro" id="IPR036390">
    <property type="entry name" value="WH_DNA-bd_sf"/>
</dbReference>
<proteinExistence type="predicted"/>
<dbReference type="GO" id="GO:0032259">
    <property type="term" value="P:methylation"/>
    <property type="evidence" value="ECO:0007669"/>
    <property type="project" value="UniProtKB-KW"/>
</dbReference>
<dbReference type="Pfam" id="PF00891">
    <property type="entry name" value="Methyltransf_2"/>
    <property type="match status" value="1"/>
</dbReference>
<dbReference type="PANTHER" id="PTHR43712:SF2">
    <property type="entry name" value="O-METHYLTRANSFERASE CICE"/>
    <property type="match status" value="1"/>
</dbReference>
<accession>A0A0C3BS41</accession>
<dbReference type="AlphaFoldDB" id="A0A0C3BS41"/>
<evidence type="ECO:0000313" key="7">
    <source>
        <dbReference type="Proteomes" id="UP000054166"/>
    </source>
</evidence>
<dbReference type="EMBL" id="KN833005">
    <property type="protein sequence ID" value="KIM80112.1"/>
    <property type="molecule type" value="Genomic_DNA"/>
</dbReference>
<reference evidence="7" key="2">
    <citation type="submission" date="2015-01" db="EMBL/GenBank/DDBJ databases">
        <title>Evolutionary Origins and Diversification of the Mycorrhizal Mutualists.</title>
        <authorList>
            <consortium name="DOE Joint Genome Institute"/>
            <consortium name="Mycorrhizal Genomics Consortium"/>
            <person name="Kohler A."/>
            <person name="Kuo A."/>
            <person name="Nagy L.G."/>
            <person name="Floudas D."/>
            <person name="Copeland A."/>
            <person name="Barry K.W."/>
            <person name="Cichocki N."/>
            <person name="Veneault-Fourrey C."/>
            <person name="LaButti K."/>
            <person name="Lindquist E.A."/>
            <person name="Lipzen A."/>
            <person name="Lundell T."/>
            <person name="Morin E."/>
            <person name="Murat C."/>
            <person name="Riley R."/>
            <person name="Ohm R."/>
            <person name="Sun H."/>
            <person name="Tunlid A."/>
            <person name="Henrissat B."/>
            <person name="Grigoriev I.V."/>
            <person name="Hibbett D.S."/>
            <person name="Martin F."/>
        </authorList>
    </citation>
    <scope>NUCLEOTIDE SEQUENCE [LARGE SCALE GENOMIC DNA]</scope>
    <source>
        <strain evidence="7">F 1598</strain>
    </source>
</reference>
<keyword evidence="2" id="KW-0808">Transferase</keyword>
<dbReference type="Pfam" id="PF08100">
    <property type="entry name" value="Dimerisation"/>
    <property type="match status" value="1"/>
</dbReference>
<gene>
    <name evidence="6" type="ORF">PILCRDRAFT_9690</name>
</gene>
<dbReference type="PROSITE" id="PS51683">
    <property type="entry name" value="SAM_OMT_II"/>
    <property type="match status" value="1"/>
</dbReference>
<organism evidence="6 7">
    <name type="scientific">Piloderma croceum (strain F 1598)</name>
    <dbReference type="NCBI Taxonomy" id="765440"/>
    <lineage>
        <taxon>Eukaryota</taxon>
        <taxon>Fungi</taxon>
        <taxon>Dikarya</taxon>
        <taxon>Basidiomycota</taxon>
        <taxon>Agaricomycotina</taxon>
        <taxon>Agaricomycetes</taxon>
        <taxon>Agaricomycetidae</taxon>
        <taxon>Atheliales</taxon>
        <taxon>Atheliaceae</taxon>
        <taxon>Piloderma</taxon>
    </lineage>
</organism>
<evidence type="ECO:0000259" key="4">
    <source>
        <dbReference type="Pfam" id="PF00891"/>
    </source>
</evidence>
<sequence length="467" mass="50532">MATPLSALSNLLSSGIATIEAIYAKHGATFPSIDEPFRPGPLDGDESLCETTDLVIAAASQLIALVKPPPRTIVESGLLFHLSASLQVVVTANLTEILREAGPQGLHIKDIGERCGSDPQKIGRILRCLATNHIFREIAPDVFANNRISSALDTGKSVAAIKADPIAKHDNTSGISALVGHSTDEIMKAGVYLTDNLMDPKTAASQEALDAVFSRAFGRVPCFEFLEKPGNEYRLRRFGAAMHGVSSAVASDALVTSFDWKSLQQDALVVDVGGGVGSWTLQLMKAYPHLRYVIQERSRVIPDGIKFWENTDLEALKSGRVEFKEHDFFEPQPIKDAAVFFMRCIIHDWADGYAKKILKHLRASALPSTKLILYDFLVPYAAPTGGLFSEIPGSQVPVAPYPLLPNLGSVSNQTVLVDLQMMVALNSQERTIGQFIDLVDGTGWKLVSIGRSSKSAICSMVFETVAA</sequence>
<evidence type="ECO:0000259" key="5">
    <source>
        <dbReference type="Pfam" id="PF08100"/>
    </source>
</evidence>
<evidence type="ECO:0000256" key="2">
    <source>
        <dbReference type="ARBA" id="ARBA00022679"/>
    </source>
</evidence>
<reference evidence="6 7" key="1">
    <citation type="submission" date="2014-04" db="EMBL/GenBank/DDBJ databases">
        <authorList>
            <consortium name="DOE Joint Genome Institute"/>
            <person name="Kuo A."/>
            <person name="Tarkka M."/>
            <person name="Buscot F."/>
            <person name="Kohler A."/>
            <person name="Nagy L.G."/>
            <person name="Floudas D."/>
            <person name="Copeland A."/>
            <person name="Barry K.W."/>
            <person name="Cichocki N."/>
            <person name="Veneault-Fourrey C."/>
            <person name="LaButti K."/>
            <person name="Lindquist E.A."/>
            <person name="Lipzen A."/>
            <person name="Lundell T."/>
            <person name="Morin E."/>
            <person name="Murat C."/>
            <person name="Sun H."/>
            <person name="Tunlid A."/>
            <person name="Henrissat B."/>
            <person name="Grigoriev I.V."/>
            <person name="Hibbett D.S."/>
            <person name="Martin F."/>
            <person name="Nordberg H.P."/>
            <person name="Cantor M.N."/>
            <person name="Hua S.X."/>
        </authorList>
    </citation>
    <scope>NUCLEOTIDE SEQUENCE [LARGE SCALE GENOMIC DNA]</scope>
    <source>
        <strain evidence="6 7">F 1598</strain>
    </source>
</reference>
<dbReference type="HOGENOM" id="CLU_005533_0_3_1"/>
<dbReference type="InterPro" id="IPR012967">
    <property type="entry name" value="COMT_dimerisation"/>
</dbReference>
<dbReference type="SUPFAM" id="SSF46785">
    <property type="entry name" value="Winged helix' DNA-binding domain"/>
    <property type="match status" value="1"/>
</dbReference>
<dbReference type="Gene3D" id="1.10.10.10">
    <property type="entry name" value="Winged helix-like DNA-binding domain superfamily/Winged helix DNA-binding domain"/>
    <property type="match status" value="1"/>
</dbReference>
<evidence type="ECO:0000256" key="1">
    <source>
        <dbReference type="ARBA" id="ARBA00022603"/>
    </source>
</evidence>
<feature type="domain" description="O-methyltransferase C-terminal" evidence="4">
    <location>
        <begin position="207"/>
        <end position="379"/>
    </location>
</feature>
<dbReference type="OrthoDB" id="2410195at2759"/>
<dbReference type="InterPro" id="IPR029063">
    <property type="entry name" value="SAM-dependent_MTases_sf"/>
</dbReference>
<dbReference type="InterPro" id="IPR001077">
    <property type="entry name" value="COMT_C"/>
</dbReference>
<dbReference type="GO" id="GO:0008171">
    <property type="term" value="F:O-methyltransferase activity"/>
    <property type="evidence" value="ECO:0007669"/>
    <property type="project" value="InterPro"/>
</dbReference>
<dbReference type="Proteomes" id="UP000054166">
    <property type="component" value="Unassembled WGS sequence"/>
</dbReference>
<name>A0A0C3BS41_PILCF</name>
<protein>
    <submittedName>
        <fullName evidence="6">Uncharacterized protein</fullName>
    </submittedName>
</protein>
<feature type="domain" description="O-methyltransferase dimerisation" evidence="5">
    <location>
        <begin position="80"/>
        <end position="152"/>
    </location>
</feature>
<keyword evidence="7" id="KW-1185">Reference proteome</keyword>
<dbReference type="InParanoid" id="A0A0C3BS41"/>
<keyword evidence="1" id="KW-0489">Methyltransferase</keyword>
<dbReference type="SUPFAM" id="SSF53335">
    <property type="entry name" value="S-adenosyl-L-methionine-dependent methyltransferases"/>
    <property type="match status" value="1"/>
</dbReference>
<dbReference type="InterPro" id="IPR036388">
    <property type="entry name" value="WH-like_DNA-bd_sf"/>
</dbReference>
<evidence type="ECO:0000256" key="3">
    <source>
        <dbReference type="ARBA" id="ARBA00022691"/>
    </source>
</evidence>
<dbReference type="InterPro" id="IPR016461">
    <property type="entry name" value="COMT-like"/>
</dbReference>